<comment type="caution">
    <text evidence="1">The sequence shown here is derived from an EMBL/GenBank/DDBJ whole genome shotgun (WGS) entry which is preliminary data.</text>
</comment>
<dbReference type="EMBL" id="LXEP01000044">
    <property type="protein sequence ID" value="OAT17073.1"/>
    <property type="molecule type" value="Genomic_DNA"/>
</dbReference>
<protein>
    <recommendedName>
        <fullName evidence="3">Phage protein</fullName>
    </recommendedName>
</protein>
<proteinExistence type="predicted"/>
<evidence type="ECO:0008006" key="3">
    <source>
        <dbReference type="Google" id="ProtNLM"/>
    </source>
</evidence>
<dbReference type="RefSeq" id="WP_064518806.1">
    <property type="nucleotide sequence ID" value="NZ_LXEP01000044.1"/>
</dbReference>
<organism evidence="1 2">
    <name type="scientific">Buttiauxella gaviniae ATCC 51604</name>
    <dbReference type="NCBI Taxonomy" id="1354253"/>
    <lineage>
        <taxon>Bacteria</taxon>
        <taxon>Pseudomonadati</taxon>
        <taxon>Pseudomonadota</taxon>
        <taxon>Gammaproteobacteria</taxon>
        <taxon>Enterobacterales</taxon>
        <taxon>Enterobacteriaceae</taxon>
        <taxon>Buttiauxella</taxon>
    </lineage>
</organism>
<evidence type="ECO:0000313" key="2">
    <source>
        <dbReference type="Proteomes" id="UP000078504"/>
    </source>
</evidence>
<dbReference type="PATRIC" id="fig|1354253.4.peg.4432"/>
<name>A0A1B7HN79_9ENTR</name>
<evidence type="ECO:0000313" key="1">
    <source>
        <dbReference type="EMBL" id="OAT17073.1"/>
    </source>
</evidence>
<reference evidence="1 2" key="1">
    <citation type="submission" date="2016-04" db="EMBL/GenBank/DDBJ databases">
        <title>ATOL: Assembling a taxonomically balanced genome-scale reconstruction of the evolutionary history of the Enterobacteriaceae.</title>
        <authorList>
            <person name="Plunkett G.III."/>
            <person name="Neeno-Eckwall E.C."/>
            <person name="Glasner J.D."/>
            <person name="Perna N.T."/>
        </authorList>
    </citation>
    <scope>NUCLEOTIDE SEQUENCE [LARGE SCALE GENOMIC DNA]</scope>
    <source>
        <strain evidence="1 2">ATCC 51604</strain>
    </source>
</reference>
<dbReference type="AlphaFoldDB" id="A0A1B7HN79"/>
<accession>A0A1B7HN79</accession>
<sequence>MLKFNTKQRKKLLSLGDLYIRGDGIPVQGIYDQRIIENNGQVSQTMMLTCNQGELKQDDTININGSNYIVAYINDDNSGIVDCYLNIKGVGAHGKFI</sequence>
<dbReference type="Proteomes" id="UP000078504">
    <property type="component" value="Unassembled WGS sequence"/>
</dbReference>
<gene>
    <name evidence="1" type="ORF">M977_04319</name>
</gene>